<comment type="caution">
    <text evidence="3">The sequence shown here is derived from an EMBL/GenBank/DDBJ whole genome shotgun (WGS) entry which is preliminary data.</text>
</comment>
<feature type="transmembrane region" description="Helical" evidence="2">
    <location>
        <begin position="316"/>
        <end position="339"/>
    </location>
</feature>
<sequence>MVNGLYPCRFGAISIVHDEISGNYRRRSKLDGEFLDLPKGSRKSVESLMESMEKSKDEEEEFYNPPRVTEGFDTATTLMDKLLDKTLTTLDGPLTTVPPSTTGWSVHDNPLATGYSYTQEAVRDEDENVIIPKPFGLRYLYTCQLRGANSDNDDEGVIHPQPFCKQTPGFGIYDVRSSSSSTSSVEHNSDSKRTKRAEEDEDDDISSFGEESVASEMSSTCKILFPSIKSSSKLNETGEAEIVPAVGSFITQEDCPGSTSGADLEVKNSLEMPREIGTVKGELEVSSALPLEVQVSGTNSEMPSTGRRGVLSFTNLVIGGTLLLAWAFPLAVMIILEIVETSSRHNVTRIPT</sequence>
<keyword evidence="2" id="KW-0472">Membrane</keyword>
<keyword evidence="2" id="KW-1133">Transmembrane helix</keyword>
<dbReference type="AlphaFoldDB" id="A0ABD1XWI5"/>
<name>A0ABD1XWI5_9MARC</name>
<dbReference type="EMBL" id="JBHFFA010000007">
    <property type="protein sequence ID" value="KAL2613272.1"/>
    <property type="molecule type" value="Genomic_DNA"/>
</dbReference>
<evidence type="ECO:0000313" key="4">
    <source>
        <dbReference type="Proteomes" id="UP001605036"/>
    </source>
</evidence>
<feature type="compositionally biased region" description="Basic and acidic residues" evidence="1">
    <location>
        <begin position="187"/>
        <end position="198"/>
    </location>
</feature>
<keyword evidence="2" id="KW-0812">Transmembrane</keyword>
<feature type="compositionally biased region" description="Low complexity" evidence="1">
    <location>
        <begin position="177"/>
        <end position="186"/>
    </location>
</feature>
<evidence type="ECO:0000313" key="3">
    <source>
        <dbReference type="EMBL" id="KAL2613272.1"/>
    </source>
</evidence>
<organism evidence="3 4">
    <name type="scientific">Riccia fluitans</name>
    <dbReference type="NCBI Taxonomy" id="41844"/>
    <lineage>
        <taxon>Eukaryota</taxon>
        <taxon>Viridiplantae</taxon>
        <taxon>Streptophyta</taxon>
        <taxon>Embryophyta</taxon>
        <taxon>Marchantiophyta</taxon>
        <taxon>Marchantiopsida</taxon>
        <taxon>Marchantiidae</taxon>
        <taxon>Marchantiales</taxon>
        <taxon>Ricciaceae</taxon>
        <taxon>Riccia</taxon>
    </lineage>
</organism>
<evidence type="ECO:0000256" key="2">
    <source>
        <dbReference type="SAM" id="Phobius"/>
    </source>
</evidence>
<dbReference type="Proteomes" id="UP001605036">
    <property type="component" value="Unassembled WGS sequence"/>
</dbReference>
<proteinExistence type="predicted"/>
<gene>
    <name evidence="3" type="ORF">R1flu_024964</name>
</gene>
<protein>
    <submittedName>
        <fullName evidence="3">Uncharacterized protein</fullName>
    </submittedName>
</protein>
<feature type="region of interest" description="Disordered" evidence="1">
    <location>
        <begin position="175"/>
        <end position="212"/>
    </location>
</feature>
<evidence type="ECO:0000256" key="1">
    <source>
        <dbReference type="SAM" id="MobiDB-lite"/>
    </source>
</evidence>
<keyword evidence="4" id="KW-1185">Reference proteome</keyword>
<accession>A0ABD1XWI5</accession>
<reference evidence="3 4" key="1">
    <citation type="submission" date="2024-09" db="EMBL/GenBank/DDBJ databases">
        <title>Chromosome-scale assembly of Riccia fluitans.</title>
        <authorList>
            <person name="Paukszto L."/>
            <person name="Sawicki J."/>
            <person name="Karawczyk K."/>
            <person name="Piernik-Szablinska J."/>
            <person name="Szczecinska M."/>
            <person name="Mazdziarz M."/>
        </authorList>
    </citation>
    <scope>NUCLEOTIDE SEQUENCE [LARGE SCALE GENOMIC DNA]</scope>
    <source>
        <strain evidence="3">Rf_01</strain>
        <tissue evidence="3">Aerial parts of the thallus</tissue>
    </source>
</reference>